<gene>
    <name evidence="12" type="ORF">J5V48_06985</name>
</gene>
<dbReference type="Gene3D" id="1.10.1750.10">
    <property type="match status" value="1"/>
</dbReference>
<evidence type="ECO:0000256" key="1">
    <source>
        <dbReference type="ARBA" id="ARBA00022490"/>
    </source>
</evidence>
<dbReference type="InterPro" id="IPR013159">
    <property type="entry name" value="DnaA_C"/>
</dbReference>
<feature type="domain" description="Chromosomal replication initiator DnaA C-terminal" evidence="11">
    <location>
        <begin position="411"/>
        <end position="480"/>
    </location>
</feature>
<keyword evidence="3 7" id="KW-0547">Nucleotide-binding</keyword>
<evidence type="ECO:0000256" key="7">
    <source>
        <dbReference type="RuleBase" id="RU000577"/>
    </source>
</evidence>
<evidence type="ECO:0000256" key="2">
    <source>
        <dbReference type="ARBA" id="ARBA00022705"/>
    </source>
</evidence>
<dbReference type="PROSITE" id="PS01008">
    <property type="entry name" value="DNAA"/>
    <property type="match status" value="1"/>
</dbReference>
<evidence type="ECO:0000313" key="13">
    <source>
        <dbReference type="Proteomes" id="UP000731465"/>
    </source>
</evidence>
<comment type="similarity">
    <text evidence="8">Belongs to the DnaA family.</text>
</comment>
<sequence length="504" mass="57024">MDLQEIWKKAIEDVCASFQDLQQKAMLQVIGNQCMIQISSNNICFICNNELASQLLPQYAYILLVKINQLLGDAHYGMQIFMANNAINQMNPQQPMMQADNNMYSQPNPVNYQNPSIPQHSFGEQQNLQNSFVNQNVAPQQVMNNHHDINQNVNTRVYSDNINPDKTFDNYVTDPENRLVYAIAQSIANDPGSEAYNPFYIYGASGLGKTHILWAIANKIRQDQPNKSVVYIRAEEFIKNYVDSMAKKNFDPQQIHFQDTFTRHDVFIMDDIQSLAKGDKARETFFDIIATFLDKPGRQLILASDVPPGNLKNFSPRLVSRFGSGVCREIYPPSPETRAAIAKRKCAECGITLPDSVIDYIANNIRSSVRELEGAVKTLKSQMDVEKRQITFDEAVKTLSNLVNSKSQTTTLDAIKDRVAKEFGVTVQDMDSASRKKLTSTARSIAMTLGHQLIPKLSSTDIGRSFNKDHSSVHEAIKRVEQRLLEDRELADLYQKLVLSLKKE</sequence>
<dbReference type="PANTHER" id="PTHR30050">
    <property type="entry name" value="CHROMOSOMAL REPLICATION INITIATOR PROTEIN DNAA"/>
    <property type="match status" value="1"/>
</dbReference>
<dbReference type="SUPFAM" id="SSF48295">
    <property type="entry name" value="TrpR-like"/>
    <property type="match status" value="1"/>
</dbReference>
<dbReference type="EMBL" id="JAGFNY010000024">
    <property type="protein sequence ID" value="MBW7570634.1"/>
    <property type="molecule type" value="Genomic_DNA"/>
</dbReference>
<evidence type="ECO:0000256" key="3">
    <source>
        <dbReference type="ARBA" id="ARBA00022741"/>
    </source>
</evidence>
<dbReference type="Proteomes" id="UP000731465">
    <property type="component" value="Unassembled WGS sequence"/>
</dbReference>
<keyword evidence="9" id="KW-0175">Coiled coil</keyword>
<keyword evidence="13" id="KW-1185">Reference proteome</keyword>
<proteinExistence type="inferred from homology"/>
<feature type="coiled-coil region" evidence="9">
    <location>
        <begin position="362"/>
        <end position="389"/>
    </location>
</feature>
<keyword evidence="6 7" id="KW-0238">DNA-binding</keyword>
<dbReference type="SUPFAM" id="SSF52540">
    <property type="entry name" value="P-loop containing nucleoside triphosphate hydrolases"/>
    <property type="match status" value="1"/>
</dbReference>
<dbReference type="Gene3D" id="1.10.8.60">
    <property type="match status" value="1"/>
</dbReference>
<dbReference type="InterPro" id="IPR003593">
    <property type="entry name" value="AAA+_ATPase"/>
</dbReference>
<evidence type="ECO:0000256" key="6">
    <source>
        <dbReference type="ARBA" id="ARBA00023125"/>
    </source>
</evidence>
<evidence type="ECO:0000256" key="5">
    <source>
        <dbReference type="ARBA" id="ARBA00023121"/>
    </source>
</evidence>
<evidence type="ECO:0000256" key="9">
    <source>
        <dbReference type="SAM" id="Coils"/>
    </source>
</evidence>
<keyword evidence="1" id="KW-0963">Cytoplasm</keyword>
<dbReference type="RefSeq" id="WP_219937859.1">
    <property type="nucleotide sequence ID" value="NZ_JAGFNY010000024.1"/>
</dbReference>
<dbReference type="CDD" id="cd06571">
    <property type="entry name" value="Bac_DnaA_C"/>
    <property type="match status" value="1"/>
</dbReference>
<feature type="domain" description="AAA+ ATPase" evidence="10">
    <location>
        <begin position="195"/>
        <end position="336"/>
    </location>
</feature>
<dbReference type="InterPro" id="IPR018312">
    <property type="entry name" value="Chromosome_initiator_DnaA_CS"/>
</dbReference>
<dbReference type="Pfam" id="PF00308">
    <property type="entry name" value="Bac_DnaA"/>
    <property type="match status" value="1"/>
</dbReference>
<dbReference type="PRINTS" id="PR00051">
    <property type="entry name" value="DNAA"/>
</dbReference>
<dbReference type="InterPro" id="IPR013317">
    <property type="entry name" value="DnaA_dom"/>
</dbReference>
<evidence type="ECO:0000259" key="10">
    <source>
        <dbReference type="SMART" id="SM00382"/>
    </source>
</evidence>
<evidence type="ECO:0000259" key="11">
    <source>
        <dbReference type="SMART" id="SM00760"/>
    </source>
</evidence>
<dbReference type="CDD" id="cd00009">
    <property type="entry name" value="AAA"/>
    <property type="match status" value="1"/>
</dbReference>
<dbReference type="Gene3D" id="3.40.50.300">
    <property type="entry name" value="P-loop containing nucleotide triphosphate hydrolases"/>
    <property type="match status" value="1"/>
</dbReference>
<protein>
    <recommendedName>
        <fullName evidence="7">Chromosomal replication initiator protein DnaA</fullName>
    </recommendedName>
</protein>
<dbReference type="InterPro" id="IPR010921">
    <property type="entry name" value="Trp_repressor/repl_initiator"/>
</dbReference>
<comment type="caution">
    <text evidence="12">The sequence shown here is derived from an EMBL/GenBank/DDBJ whole genome shotgun (WGS) entry which is preliminary data.</text>
</comment>
<dbReference type="SMART" id="SM00382">
    <property type="entry name" value="AAA"/>
    <property type="match status" value="1"/>
</dbReference>
<comment type="function">
    <text evidence="7">Plays an essential role in the initiation and regulation of chromosomal replication. ATP-DnaA binds to the origin of replication (oriC) to initiate formation of the DNA replication initiation complex once per cell cycle. Binds the DnaA box (a 9 base pair repeat at the origin) and separates the double-stranded (ds)DNA. Forms a right-handed helical filament on oriC DNA; dsDNA binds to the exterior of the filament while single-stranded (ss)DNA is stabiized in the filament's interior. The ATP-DnaA-oriC complex binds and stabilizes one strand of the AT-rich DNA unwinding element (DUE), permitting loading of DNA polymerase. After initiation quickly degrades to an ADP-DnaA complex that is not apt for DNA replication. Binds acidic phospholipids.</text>
</comment>
<name>A0ABS7DH64_9GAMM</name>
<evidence type="ECO:0000256" key="4">
    <source>
        <dbReference type="ARBA" id="ARBA00022840"/>
    </source>
</evidence>
<keyword evidence="5" id="KW-0446">Lipid-binding</keyword>
<dbReference type="Pfam" id="PF08299">
    <property type="entry name" value="Bac_DnaA_C"/>
    <property type="match status" value="1"/>
</dbReference>
<dbReference type="SMART" id="SM00760">
    <property type="entry name" value="Bac_DnaA_C"/>
    <property type="match status" value="1"/>
</dbReference>
<dbReference type="PANTHER" id="PTHR30050:SF2">
    <property type="entry name" value="CHROMOSOMAL REPLICATION INITIATOR PROTEIN DNAA"/>
    <property type="match status" value="1"/>
</dbReference>
<evidence type="ECO:0000256" key="8">
    <source>
        <dbReference type="RuleBase" id="RU004227"/>
    </source>
</evidence>
<reference evidence="12 13" key="1">
    <citation type="submission" date="2021-03" db="EMBL/GenBank/DDBJ databases">
        <title>Succinivibrio sp. nov. isolated from feces of cow.</title>
        <authorList>
            <person name="Choi J.-Y."/>
        </authorList>
    </citation>
    <scope>NUCLEOTIDE SEQUENCE [LARGE SCALE GENOMIC DNA]</scope>
    <source>
        <strain evidence="12 13">AGMB01872</strain>
    </source>
</reference>
<keyword evidence="2 7" id="KW-0235">DNA replication</keyword>
<dbReference type="InterPro" id="IPR020591">
    <property type="entry name" value="Chromosome_initiator_DnaA-like"/>
</dbReference>
<accession>A0ABS7DH64</accession>
<dbReference type="InterPro" id="IPR027417">
    <property type="entry name" value="P-loop_NTPase"/>
</dbReference>
<keyword evidence="4 7" id="KW-0067">ATP-binding</keyword>
<evidence type="ECO:0000313" key="12">
    <source>
        <dbReference type="EMBL" id="MBW7570634.1"/>
    </source>
</evidence>
<organism evidence="12 13">
    <name type="scientific">Succinivibrio faecicola</name>
    <dbReference type="NCBI Taxonomy" id="2820300"/>
    <lineage>
        <taxon>Bacteria</taxon>
        <taxon>Pseudomonadati</taxon>
        <taxon>Pseudomonadota</taxon>
        <taxon>Gammaproteobacteria</taxon>
        <taxon>Aeromonadales</taxon>
        <taxon>Succinivibrionaceae</taxon>
        <taxon>Succinivibrio</taxon>
    </lineage>
</organism>